<evidence type="ECO:0000256" key="4">
    <source>
        <dbReference type="ARBA" id="ARBA00023180"/>
    </source>
</evidence>
<dbReference type="Pfam" id="PF03198">
    <property type="entry name" value="Glyco_hydro_72"/>
    <property type="match status" value="1"/>
</dbReference>
<gene>
    <name evidence="7" type="ORF">CC80DRAFT_228416</name>
</gene>
<dbReference type="AlphaFoldDB" id="A0A6A5TDX8"/>
<dbReference type="PANTHER" id="PTHR31468:SF8">
    <property type="entry name" value="1,3-BETA-GLUCANOSYLTRANSFERASE GAS2"/>
    <property type="match status" value="1"/>
</dbReference>
<comment type="similarity">
    <text evidence="2 5">Belongs to the glycosyl hydrolase 72 family.</text>
</comment>
<comment type="subcellular location">
    <subcellularLocation>
        <location evidence="1 5">Cell membrane</location>
        <topology evidence="1 5">Lipid-anchor</topology>
        <topology evidence="1 5">GPI-anchor</topology>
    </subcellularLocation>
</comment>
<dbReference type="GO" id="GO:0098552">
    <property type="term" value="C:side of membrane"/>
    <property type="evidence" value="ECO:0007669"/>
    <property type="project" value="UniProtKB-KW"/>
</dbReference>
<protein>
    <recommendedName>
        <fullName evidence="5">1,3-beta-glucanosyltransferase</fullName>
        <ecNumber evidence="5">2.4.1.-</ecNumber>
    </recommendedName>
</protein>
<dbReference type="InterPro" id="IPR004886">
    <property type="entry name" value="Glucanosyltransferase"/>
</dbReference>
<evidence type="ECO:0000256" key="6">
    <source>
        <dbReference type="SAM" id="MobiDB-lite"/>
    </source>
</evidence>
<feature type="chain" id="PRO_5025717740" description="1,3-beta-glucanosyltransferase" evidence="5">
    <location>
        <begin position="20"/>
        <end position="439"/>
    </location>
</feature>
<accession>A0A6A5TDX8</accession>
<dbReference type="PANTHER" id="PTHR31468">
    <property type="entry name" value="1,3-BETA-GLUCANOSYLTRANSFERASE GAS1"/>
    <property type="match status" value="1"/>
</dbReference>
<keyword evidence="5" id="KW-0808">Transferase</keyword>
<evidence type="ECO:0000313" key="8">
    <source>
        <dbReference type="Proteomes" id="UP000800035"/>
    </source>
</evidence>
<evidence type="ECO:0000256" key="2">
    <source>
        <dbReference type="ARBA" id="ARBA00007528"/>
    </source>
</evidence>
<dbReference type="GO" id="GO:0042124">
    <property type="term" value="F:1,3-beta-glucanosyltransferase activity"/>
    <property type="evidence" value="ECO:0007669"/>
    <property type="project" value="TreeGrafter"/>
</dbReference>
<keyword evidence="3 5" id="KW-0732">Signal</keyword>
<keyword evidence="5" id="KW-0449">Lipoprotein</keyword>
<feature type="compositionally biased region" description="Low complexity" evidence="6">
    <location>
        <begin position="379"/>
        <end position="389"/>
    </location>
</feature>
<dbReference type="SUPFAM" id="SSF51445">
    <property type="entry name" value="(Trans)glycosidases"/>
    <property type="match status" value="1"/>
</dbReference>
<dbReference type="EC" id="2.4.1.-" evidence="5"/>
<keyword evidence="4" id="KW-0325">Glycoprotein</keyword>
<keyword evidence="5" id="KW-0472">Membrane</keyword>
<dbReference type="GO" id="GO:0071970">
    <property type="term" value="P:fungal-type cell wall (1-&gt;3)-beta-D-glucan biosynthetic process"/>
    <property type="evidence" value="ECO:0007669"/>
    <property type="project" value="TreeGrafter"/>
</dbReference>
<feature type="region of interest" description="Disordered" evidence="6">
    <location>
        <begin position="302"/>
        <end position="331"/>
    </location>
</feature>
<dbReference type="EMBL" id="ML977025">
    <property type="protein sequence ID" value="KAF1950508.1"/>
    <property type="molecule type" value="Genomic_DNA"/>
</dbReference>
<dbReference type="Gene3D" id="3.20.20.80">
    <property type="entry name" value="Glycosidases"/>
    <property type="match status" value="1"/>
</dbReference>
<evidence type="ECO:0000313" key="7">
    <source>
        <dbReference type="EMBL" id="KAF1950508.1"/>
    </source>
</evidence>
<keyword evidence="5" id="KW-0336">GPI-anchor</keyword>
<dbReference type="Proteomes" id="UP000800035">
    <property type="component" value="Unassembled WGS sequence"/>
</dbReference>
<feature type="signal peptide" evidence="5">
    <location>
        <begin position="1"/>
        <end position="19"/>
    </location>
</feature>
<dbReference type="InterPro" id="IPR017853">
    <property type="entry name" value="GH"/>
</dbReference>
<comment type="function">
    <text evidence="5">Splits internally a 1,3-beta-glucan molecule and transfers the newly generated reducing end (the donor) to the non-reducing end of another 1,3-beta-glucan molecule (the acceptor) forming a 1,3-beta linkage, resulting in the elongation of 1,3-beta-glucan chains in the cell wall.</text>
</comment>
<keyword evidence="8" id="KW-1185">Reference proteome</keyword>
<evidence type="ECO:0000256" key="5">
    <source>
        <dbReference type="RuleBase" id="RU361209"/>
    </source>
</evidence>
<dbReference type="OrthoDB" id="421038at2759"/>
<evidence type="ECO:0000256" key="3">
    <source>
        <dbReference type="ARBA" id="ARBA00022729"/>
    </source>
</evidence>
<reference evidence="7" key="1">
    <citation type="journal article" date="2020" name="Stud. Mycol.">
        <title>101 Dothideomycetes genomes: a test case for predicting lifestyles and emergence of pathogens.</title>
        <authorList>
            <person name="Haridas S."/>
            <person name="Albert R."/>
            <person name="Binder M."/>
            <person name="Bloem J."/>
            <person name="Labutti K."/>
            <person name="Salamov A."/>
            <person name="Andreopoulos B."/>
            <person name="Baker S."/>
            <person name="Barry K."/>
            <person name="Bills G."/>
            <person name="Bluhm B."/>
            <person name="Cannon C."/>
            <person name="Castanera R."/>
            <person name="Culley D."/>
            <person name="Daum C."/>
            <person name="Ezra D."/>
            <person name="Gonzalez J."/>
            <person name="Henrissat B."/>
            <person name="Kuo A."/>
            <person name="Liang C."/>
            <person name="Lipzen A."/>
            <person name="Lutzoni F."/>
            <person name="Magnuson J."/>
            <person name="Mondo S."/>
            <person name="Nolan M."/>
            <person name="Ohm R."/>
            <person name="Pangilinan J."/>
            <person name="Park H.-J."/>
            <person name="Ramirez L."/>
            <person name="Alfaro M."/>
            <person name="Sun H."/>
            <person name="Tritt A."/>
            <person name="Yoshinaga Y."/>
            <person name="Zwiers L.-H."/>
            <person name="Turgeon B."/>
            <person name="Goodwin S."/>
            <person name="Spatafora J."/>
            <person name="Crous P."/>
            <person name="Grigoriev I."/>
        </authorList>
    </citation>
    <scope>NUCLEOTIDE SEQUENCE</scope>
    <source>
        <strain evidence="7">CBS 675.92</strain>
    </source>
</reference>
<feature type="region of interest" description="Disordered" evidence="6">
    <location>
        <begin position="379"/>
        <end position="416"/>
    </location>
</feature>
<proteinExistence type="inferred from homology"/>
<dbReference type="GO" id="GO:0005886">
    <property type="term" value="C:plasma membrane"/>
    <property type="evidence" value="ECO:0007669"/>
    <property type="project" value="UniProtKB-SubCell"/>
</dbReference>
<organism evidence="7 8">
    <name type="scientific">Byssothecium circinans</name>
    <dbReference type="NCBI Taxonomy" id="147558"/>
    <lineage>
        <taxon>Eukaryota</taxon>
        <taxon>Fungi</taxon>
        <taxon>Dikarya</taxon>
        <taxon>Ascomycota</taxon>
        <taxon>Pezizomycotina</taxon>
        <taxon>Dothideomycetes</taxon>
        <taxon>Pleosporomycetidae</taxon>
        <taxon>Pleosporales</taxon>
        <taxon>Massarineae</taxon>
        <taxon>Massarinaceae</taxon>
        <taxon>Byssothecium</taxon>
    </lineage>
</organism>
<name>A0A6A5TDX8_9PLEO</name>
<dbReference type="GO" id="GO:0031505">
    <property type="term" value="P:fungal-type cell wall organization"/>
    <property type="evidence" value="ECO:0007669"/>
    <property type="project" value="TreeGrafter"/>
</dbReference>
<feature type="compositionally biased region" description="Polar residues" evidence="6">
    <location>
        <begin position="316"/>
        <end position="329"/>
    </location>
</feature>
<feature type="compositionally biased region" description="Gly residues" evidence="6">
    <location>
        <begin position="390"/>
        <end position="414"/>
    </location>
</feature>
<sequence>MRFTTVATIGLAGLAAVDAIPTISTKGTKLFTSDGKQFFVKGIAYQLVPADPLIDNKQCSLDANLMKTLGTNSIRVYHVDPSVKHDDCMKTFADAGIYIWLDLDTFDTQINPDEPAWNQSQVGRFEQVMDAFHQYDNLAGFFVGNEVLSKPHNGPAAPYVKAAARDMKAYRDRKGYRKIPIGYSAADIASLRPMQQNYLACGSNSAEALDFYSLNSYSWCGDSDYMKSGYVDLVKRVKDAGYNIPIFISETGCVEPPNRDFKDMEAIFGDDMLPYYSGAIVYEWIQEQNQYGIISYGPKVDPAAPSAPPDGFPRSGTPTPKNPDFSNLSERWKTLNPSGVKMSEYNPTLTAPPCPAFTSDAWAVDPTSKLPTIGQIHNAAATPTSSSGGSSNGTGSAGEQGNGTPSPGGKGAAPGGLSKEWNNMGLGLVGMLAGMFMWM</sequence>
<evidence type="ECO:0000256" key="1">
    <source>
        <dbReference type="ARBA" id="ARBA00004609"/>
    </source>
</evidence>